<feature type="transmembrane region" description="Helical" evidence="2">
    <location>
        <begin position="536"/>
        <end position="557"/>
    </location>
</feature>
<dbReference type="SUPFAM" id="SSF48371">
    <property type="entry name" value="ARM repeat"/>
    <property type="match status" value="1"/>
</dbReference>
<organism evidence="4">
    <name type="scientific">Enterococcus faecium</name>
    <name type="common">Streptococcus faecium</name>
    <dbReference type="NCBI Taxonomy" id="1352"/>
    <lineage>
        <taxon>Bacteria</taxon>
        <taxon>Bacillati</taxon>
        <taxon>Bacillota</taxon>
        <taxon>Bacilli</taxon>
        <taxon>Lactobacillales</taxon>
        <taxon>Enterococcaceae</taxon>
        <taxon>Enterococcus</taxon>
    </lineage>
</organism>
<keyword evidence="2" id="KW-1133">Transmembrane helix</keyword>
<evidence type="ECO:0000259" key="3">
    <source>
        <dbReference type="Pfam" id="PF20155"/>
    </source>
</evidence>
<gene>
    <name evidence="4" type="ORF">GKZ95_04110</name>
</gene>
<dbReference type="AlphaFoldDB" id="A0A6A8NFY2"/>
<evidence type="ECO:0000256" key="2">
    <source>
        <dbReference type="SAM" id="Phobius"/>
    </source>
</evidence>
<feature type="transmembrane region" description="Helical" evidence="2">
    <location>
        <begin position="498"/>
        <end position="524"/>
    </location>
</feature>
<feature type="domain" description="Tape measure protein N-terminal" evidence="3">
    <location>
        <begin position="209"/>
        <end position="382"/>
    </location>
</feature>
<dbReference type="NCBIfam" id="TIGR02675">
    <property type="entry name" value="tape_meas_nterm"/>
    <property type="match status" value="1"/>
</dbReference>
<keyword evidence="2" id="KW-0472">Membrane</keyword>
<feature type="transmembrane region" description="Helical" evidence="2">
    <location>
        <begin position="449"/>
        <end position="478"/>
    </location>
</feature>
<dbReference type="InterPro" id="IPR016024">
    <property type="entry name" value="ARM-type_fold"/>
</dbReference>
<feature type="compositionally biased region" description="Polar residues" evidence="1">
    <location>
        <begin position="976"/>
        <end position="992"/>
    </location>
</feature>
<feature type="region of interest" description="Disordered" evidence="1">
    <location>
        <begin position="973"/>
        <end position="992"/>
    </location>
</feature>
<dbReference type="InterPro" id="IPR013491">
    <property type="entry name" value="Tape_meas_N"/>
</dbReference>
<dbReference type="Gene3D" id="1.20.120.20">
    <property type="entry name" value="Apolipoprotein"/>
    <property type="match status" value="1"/>
</dbReference>
<protein>
    <submittedName>
        <fullName evidence="4">Tape measure protein</fullName>
    </submittedName>
</protein>
<feature type="transmembrane region" description="Helical" evidence="2">
    <location>
        <begin position="638"/>
        <end position="661"/>
    </location>
</feature>
<dbReference type="Pfam" id="PF20155">
    <property type="entry name" value="TMP_3"/>
    <property type="match status" value="1"/>
</dbReference>
<sequence length="1227" mass="128164">MAENITGAIKALIGADTSDYKKAMAEVLSVTNSTMNKVVSNMSQSTNSIVSKVGSIMGQLSSTIPSKLAGLKTSMVAPFSTAGGQIQRVIASIGEKIPQPIKNGFNKVAKIAGDTSSLVAKGLNGIVKTTTSIGTKVGSGLTNAFNKAGTKAASALNNMISKSNKVTDSTSGLIKKVIGIGAAYAIAQKGISMISGAITGLASDLNQGSATWKTFNANMENIGMGKKEIAGVKKELQDFATKTIYSSSEMATTYSQLAAVGIKSADQLVKGFGGLAAAAENPTQAMKTLSQQATQMAAKPTVQWQDFKLMLEQTPAGIAAVSKQMGISTSEMVTAVQDGKIKTEDFFDAITKVGTNDTFSKMATEYKTVGQAMDGLKETLTNKLQPSFDKLSQVGINAISKITDKIDSFNMAPIEKAMDSVVAVLDHFVNGTKLSGDALKNMQSVISGILPVLGLLGGALTLSGALPVLASLTAGFIGFSGVLSGPLKSAFGLVSRNIIGLIGLFPKIGGGLSSAASVGMGALGGMTSAMATIMQVALAAVGPAAILGLVVAGLGLVNKQFGTQIDDLLKMVTTKGPEVISKFVQGITSQIPQLFTRGTQLISKLANTIATMLPVIVQAGVDIVGSLVGGVAQNLPSLISSALTIITTILTSLASALPQLIVMGMNLLLNLVNGLVTNIPQIVSSVQQILQVFVGNITANLPQIIQTGIQILLSLINGLTQLLPQLLPVALSTILTLIQGIMNSIPQLLSGAVQIVQALCNFIVQNLPMILQAAVQIIQALVSGLVQNLPNIISTGIQIVLSLVTTIIQMLPSILAAGWDIVKSLASGVIEAIPNVLKGAWDGIKNGFSNLWDTITGKSKEKSAEVTSTYSQTAESMKSKTGELSSSVSESFDQMGLNISNATSNISSSALGDFSSILSQGSSDAQALNANVTNATQALQQAGSSDIRQLSTSGSADFSSLLSSGTSSIQGLEKTVSGSMSGASSNVTNETNQMEKQVSASFRSMTTITQNNMNQLKSLVQSTMNQLQQTIVNGMNTIRNSFQSGMTQSIQVSTQASYQIVSVFSVLSSQLHIVGYNAGIGLANGLSSSAGAIYSTANTIANNVARTIQSALDIHSPSKITTWMGEMLGKGLGLGMQSMFSFVEKQANEFGSIIQAQRYQAEAVMVGDTTFTNKKFHAFTDEMDRDVTESELRQEEIHIYNEVIGDKIYTTVKRKEAREKNKNDYFN</sequence>
<accession>A0A6A8NFY2</accession>
<evidence type="ECO:0000313" key="4">
    <source>
        <dbReference type="EMBL" id="MTD35063.1"/>
    </source>
</evidence>
<dbReference type="EMBL" id="WLYP01000002">
    <property type="protein sequence ID" value="MTD35063.1"/>
    <property type="molecule type" value="Genomic_DNA"/>
</dbReference>
<name>A0A6A8NFY2_ENTFC</name>
<dbReference type="RefSeq" id="WP_154731729.1">
    <property type="nucleotide sequence ID" value="NZ_JACYYY010000002.1"/>
</dbReference>
<proteinExistence type="predicted"/>
<keyword evidence="2" id="KW-0812">Transmembrane</keyword>
<comment type="caution">
    <text evidence="4">The sequence shown here is derived from an EMBL/GenBank/DDBJ whole genome shotgun (WGS) entry which is preliminary data.</text>
</comment>
<evidence type="ECO:0000256" key="1">
    <source>
        <dbReference type="SAM" id="MobiDB-lite"/>
    </source>
</evidence>
<reference evidence="4" key="1">
    <citation type="submission" date="2019-10" db="EMBL/GenBank/DDBJ databases">
        <title>Identification of the same linezolid-resistant Tn6246::fexB-poxtA-carrying Enterococcus faecium strain colonizing a hospitalized patient and bovines in different continents.</title>
        <authorList>
            <person name="Tedim A.P."/>
            <person name="Freitas A.R."/>
            <person name="Novais C."/>
            <person name="Duarte B."/>
            <person name="Elghaieb H."/>
            <person name="Abbassi M.S."/>
            <person name="Peixe L."/>
        </authorList>
    </citation>
    <scope>NUCLEOTIDE SEQUENCE</scope>
    <source>
        <strain evidence="4">2FEZ</strain>
    </source>
</reference>